<evidence type="ECO:0000313" key="2">
    <source>
        <dbReference type="EMBL" id="SNT04564.1"/>
    </source>
</evidence>
<dbReference type="RefSeq" id="WP_179277528.1">
    <property type="nucleotide sequence ID" value="NZ_BOMU01000125.1"/>
</dbReference>
<dbReference type="EMBL" id="FZNR01000035">
    <property type="protein sequence ID" value="SNT04564.1"/>
    <property type="molecule type" value="Genomic_DNA"/>
</dbReference>
<reference evidence="2 3" key="1">
    <citation type="submission" date="2017-06" db="EMBL/GenBank/DDBJ databases">
        <authorList>
            <person name="Kim H.J."/>
            <person name="Triplett B.A."/>
        </authorList>
    </citation>
    <scope>NUCLEOTIDE SEQUENCE [LARGE SCALE GENOMIC DNA]</scope>
    <source>
        <strain evidence="2 3">DSM 43151</strain>
    </source>
</reference>
<feature type="compositionally biased region" description="Low complexity" evidence="1">
    <location>
        <begin position="43"/>
        <end position="56"/>
    </location>
</feature>
<proteinExistence type="predicted"/>
<dbReference type="AlphaFoldDB" id="A0A239JIK0"/>
<protein>
    <submittedName>
        <fullName evidence="2">Uncharacterized protein</fullName>
    </submittedName>
</protein>
<accession>A0A239JIK0</accession>
<evidence type="ECO:0000256" key="1">
    <source>
        <dbReference type="SAM" id="MobiDB-lite"/>
    </source>
</evidence>
<feature type="region of interest" description="Disordered" evidence="1">
    <location>
        <begin position="29"/>
        <end position="56"/>
    </location>
</feature>
<keyword evidence="3" id="KW-1185">Reference proteome</keyword>
<name>A0A239JIK0_9ACTN</name>
<sequence>MRLSVGYLSPEEIDEGITRLVAFIDAETSRHRGRPATSRRGVRQAVRGAVQATNYP</sequence>
<gene>
    <name evidence="2" type="ORF">SAMN06264365_13511</name>
</gene>
<organism evidence="2 3">
    <name type="scientific">Actinoplanes regularis</name>
    <dbReference type="NCBI Taxonomy" id="52697"/>
    <lineage>
        <taxon>Bacteria</taxon>
        <taxon>Bacillati</taxon>
        <taxon>Actinomycetota</taxon>
        <taxon>Actinomycetes</taxon>
        <taxon>Micromonosporales</taxon>
        <taxon>Micromonosporaceae</taxon>
        <taxon>Actinoplanes</taxon>
    </lineage>
</organism>
<evidence type="ECO:0000313" key="3">
    <source>
        <dbReference type="Proteomes" id="UP000198415"/>
    </source>
</evidence>
<dbReference type="Proteomes" id="UP000198415">
    <property type="component" value="Unassembled WGS sequence"/>
</dbReference>